<comment type="activity regulation">
    <text evidence="12">Na(+) is not transported, but it plays an essential structural role and its presence is essential for fluoride channel function.</text>
</comment>
<evidence type="ECO:0000256" key="7">
    <source>
        <dbReference type="ARBA" id="ARBA00023065"/>
    </source>
</evidence>
<evidence type="ECO:0000256" key="8">
    <source>
        <dbReference type="ARBA" id="ARBA00023136"/>
    </source>
</evidence>
<dbReference type="InterPro" id="IPR003691">
    <property type="entry name" value="FluC"/>
</dbReference>
<keyword evidence="6 12" id="KW-0915">Sodium</keyword>
<feature type="binding site" evidence="12">
    <location>
        <position position="72"/>
    </location>
    <ligand>
        <name>Na(+)</name>
        <dbReference type="ChEBI" id="CHEBI:29101"/>
        <note>structural</note>
    </ligand>
</feature>
<evidence type="ECO:0000256" key="4">
    <source>
        <dbReference type="ARBA" id="ARBA00022692"/>
    </source>
</evidence>
<keyword evidence="4 12" id="KW-0812">Transmembrane</keyword>
<sequence length="117" mass="12742">MATFLLISIGAIVGGFTRWVMGLWLNPLFGSLAFGTLLINWLGCFLMGLTMGISLSEQTKLCFVTGFLGCFTTFSAFSAEVSKNLLESKWLTAFAIFGLHTLGGFACTLFAVYLMKK</sequence>
<gene>
    <name evidence="12" type="primary">fluC</name>
    <name evidence="12" type="synonym">crcB</name>
    <name evidence="13" type="ORF">HV559_03835</name>
</gene>
<evidence type="ECO:0000313" key="14">
    <source>
        <dbReference type="Proteomes" id="UP000509660"/>
    </source>
</evidence>
<dbReference type="GO" id="GO:0046872">
    <property type="term" value="F:metal ion binding"/>
    <property type="evidence" value="ECO:0007669"/>
    <property type="project" value="UniProtKB-KW"/>
</dbReference>
<protein>
    <recommendedName>
        <fullName evidence="12">Fluoride-specific ion channel FluC</fullName>
    </recommendedName>
</protein>
<keyword evidence="8 12" id="KW-0472">Membrane</keyword>
<evidence type="ECO:0000256" key="1">
    <source>
        <dbReference type="ARBA" id="ARBA00004651"/>
    </source>
</evidence>
<feature type="transmembrane region" description="Helical" evidence="12">
    <location>
        <begin position="61"/>
        <end position="79"/>
    </location>
</feature>
<accession>A0A7D5HSI6</accession>
<feature type="transmembrane region" description="Helical" evidence="12">
    <location>
        <begin position="91"/>
        <end position="114"/>
    </location>
</feature>
<dbReference type="RefSeq" id="WP_176809594.1">
    <property type="nucleotide sequence ID" value="NZ_CP055306.1"/>
</dbReference>
<comment type="subcellular location">
    <subcellularLocation>
        <location evidence="1 12">Cell membrane</location>
        <topology evidence="1 12">Multi-pass membrane protein</topology>
    </subcellularLocation>
</comment>
<evidence type="ECO:0000256" key="3">
    <source>
        <dbReference type="ARBA" id="ARBA00022519"/>
    </source>
</evidence>
<evidence type="ECO:0000256" key="6">
    <source>
        <dbReference type="ARBA" id="ARBA00023053"/>
    </source>
</evidence>
<dbReference type="EMBL" id="CP055306">
    <property type="protein sequence ID" value="QLB40069.1"/>
    <property type="molecule type" value="Genomic_DNA"/>
</dbReference>
<feature type="transmembrane region" description="Helical" evidence="12">
    <location>
        <begin position="28"/>
        <end position="49"/>
    </location>
</feature>
<keyword evidence="5 12" id="KW-1133">Transmembrane helix</keyword>
<keyword evidence="12" id="KW-0479">Metal-binding</keyword>
<dbReference type="GO" id="GO:0140114">
    <property type="term" value="P:cellular detoxification of fluoride"/>
    <property type="evidence" value="ECO:0007669"/>
    <property type="project" value="UniProtKB-UniRule"/>
</dbReference>
<organism evidence="13 14">
    <name type="scientific">Mannheimia pernigra</name>
    <dbReference type="NCBI Taxonomy" id="111844"/>
    <lineage>
        <taxon>Bacteria</taxon>
        <taxon>Pseudomonadati</taxon>
        <taxon>Pseudomonadota</taxon>
        <taxon>Gammaproteobacteria</taxon>
        <taxon>Pasteurellales</taxon>
        <taxon>Pasteurellaceae</taxon>
        <taxon>Mannheimia</taxon>
    </lineage>
</organism>
<dbReference type="GO" id="GO:0062054">
    <property type="term" value="F:fluoride channel activity"/>
    <property type="evidence" value="ECO:0007669"/>
    <property type="project" value="UniProtKB-UniRule"/>
</dbReference>
<dbReference type="GO" id="GO:0005886">
    <property type="term" value="C:plasma membrane"/>
    <property type="evidence" value="ECO:0007669"/>
    <property type="project" value="UniProtKB-SubCell"/>
</dbReference>
<evidence type="ECO:0000256" key="5">
    <source>
        <dbReference type="ARBA" id="ARBA00022989"/>
    </source>
</evidence>
<keyword evidence="9 12" id="KW-0407">Ion channel</keyword>
<proteinExistence type="inferred from homology"/>
<evidence type="ECO:0000256" key="9">
    <source>
        <dbReference type="ARBA" id="ARBA00023303"/>
    </source>
</evidence>
<dbReference type="PANTHER" id="PTHR28259:SF1">
    <property type="entry name" value="FLUORIDE EXPORT PROTEIN 1-RELATED"/>
    <property type="match status" value="1"/>
</dbReference>
<comment type="catalytic activity">
    <reaction evidence="11">
        <text>fluoride(in) = fluoride(out)</text>
        <dbReference type="Rhea" id="RHEA:76159"/>
        <dbReference type="ChEBI" id="CHEBI:17051"/>
    </reaction>
    <physiologicalReaction direction="left-to-right" evidence="11">
        <dbReference type="Rhea" id="RHEA:76160"/>
    </physiologicalReaction>
</comment>
<keyword evidence="2 12" id="KW-1003">Cell membrane</keyword>
<dbReference type="Pfam" id="PF02537">
    <property type="entry name" value="CRCB"/>
    <property type="match status" value="1"/>
</dbReference>
<feature type="binding site" evidence="12">
    <location>
        <position position="69"/>
    </location>
    <ligand>
        <name>Na(+)</name>
        <dbReference type="ChEBI" id="CHEBI:29101"/>
        <note>structural</note>
    </ligand>
</feature>
<keyword evidence="3" id="KW-0997">Cell inner membrane</keyword>
<dbReference type="HAMAP" id="MF_00454">
    <property type="entry name" value="FluC"/>
    <property type="match status" value="1"/>
</dbReference>
<keyword evidence="7 12" id="KW-0406">Ion transport</keyword>
<dbReference type="PANTHER" id="PTHR28259">
    <property type="entry name" value="FLUORIDE EXPORT PROTEIN 1-RELATED"/>
    <property type="match status" value="1"/>
</dbReference>
<comment type="similarity">
    <text evidence="10 12">Belongs to the fluoride channel Fluc/FEX (TC 1.A.43) family.</text>
</comment>
<evidence type="ECO:0000256" key="12">
    <source>
        <dbReference type="HAMAP-Rule" id="MF_00454"/>
    </source>
</evidence>
<dbReference type="Proteomes" id="UP000509660">
    <property type="component" value="Chromosome"/>
</dbReference>
<comment type="function">
    <text evidence="12">Fluoride-specific ion channel. Important for reducing fluoride concentration in the cell, thus reducing its toxicity.</text>
</comment>
<name>A0A7D5HSI6_9PAST</name>
<keyword evidence="14" id="KW-1185">Reference proteome</keyword>
<evidence type="ECO:0000256" key="2">
    <source>
        <dbReference type="ARBA" id="ARBA00022475"/>
    </source>
</evidence>
<dbReference type="AlphaFoldDB" id="A0A7D5HSI6"/>
<reference evidence="13 14" key="1">
    <citation type="submission" date="2020-06" db="EMBL/GenBank/DDBJ databases">
        <title>Mannheimia pernigra sp. nov. isolated from bovine respiratory tract.</title>
        <authorList>
            <person name="Kuhnert P."/>
            <person name="Akarsu-Egger H."/>
        </authorList>
    </citation>
    <scope>NUCLEOTIDE SEQUENCE [LARGE SCALE GENOMIC DNA]</scope>
    <source>
        <strain evidence="13 14">BNO311</strain>
    </source>
</reference>
<evidence type="ECO:0000256" key="11">
    <source>
        <dbReference type="ARBA" id="ARBA00035585"/>
    </source>
</evidence>
<evidence type="ECO:0000313" key="13">
    <source>
        <dbReference type="EMBL" id="QLB40069.1"/>
    </source>
</evidence>
<keyword evidence="12" id="KW-0813">Transport</keyword>
<evidence type="ECO:0000256" key="10">
    <source>
        <dbReference type="ARBA" id="ARBA00035120"/>
    </source>
</evidence>